<keyword evidence="2" id="KW-0812">Transmembrane</keyword>
<keyword evidence="2" id="KW-0472">Membrane</keyword>
<keyword evidence="2" id="KW-1133">Transmembrane helix</keyword>
<organism evidence="4 5">
    <name type="scientific">Lachnellula suecica</name>
    <dbReference type="NCBI Taxonomy" id="602035"/>
    <lineage>
        <taxon>Eukaryota</taxon>
        <taxon>Fungi</taxon>
        <taxon>Dikarya</taxon>
        <taxon>Ascomycota</taxon>
        <taxon>Pezizomycotina</taxon>
        <taxon>Leotiomycetes</taxon>
        <taxon>Helotiales</taxon>
        <taxon>Lachnaceae</taxon>
        <taxon>Lachnellula</taxon>
    </lineage>
</organism>
<dbReference type="PANTHER" id="PTHR34502:SF5">
    <property type="entry name" value="DUF6594 DOMAIN-CONTAINING PROTEIN"/>
    <property type="match status" value="1"/>
</dbReference>
<feature type="domain" description="DUF6594" evidence="3">
    <location>
        <begin position="45"/>
        <end position="322"/>
    </location>
</feature>
<dbReference type="OrthoDB" id="5342093at2759"/>
<protein>
    <recommendedName>
        <fullName evidence="3">DUF6594 domain-containing protein</fullName>
    </recommendedName>
</protein>
<proteinExistence type="predicted"/>
<dbReference type="AlphaFoldDB" id="A0A8T9C4I6"/>
<feature type="region of interest" description="Disordered" evidence="1">
    <location>
        <begin position="1"/>
        <end position="26"/>
    </location>
</feature>
<feature type="transmembrane region" description="Helical" evidence="2">
    <location>
        <begin position="265"/>
        <end position="286"/>
    </location>
</feature>
<dbReference type="InterPro" id="IPR046529">
    <property type="entry name" value="DUF6594"/>
</dbReference>
<keyword evidence="5" id="KW-1185">Reference proteome</keyword>
<accession>A0A8T9C4I6</accession>
<evidence type="ECO:0000256" key="1">
    <source>
        <dbReference type="SAM" id="MobiDB-lite"/>
    </source>
</evidence>
<feature type="transmembrane region" description="Helical" evidence="2">
    <location>
        <begin position="292"/>
        <end position="309"/>
    </location>
</feature>
<sequence length="323" mass="36446">MSSSTPVMATRGPKHKQPQAPCQPSPATVKIKTLALPETIKPEGYHKLAALMGSLSESAIFRRFGTLNMVNLLSLQAELVQLQVEFQDICHEDDHSEDPSDKLFSSCFRDLRNSAGGVNDEQWRKLLDIRKKLSEYNATLLQLDNVFKLSSPRDQDLQFFMGWFKGEKEGNCFLKSSEAFTWNDTADLVTLHKLQGEQDIFSRWLSSTLVTFYHKIWGRRRHVRSLDLPFKLTQLIEQQTFGKVVDLESGLTDYDTSSMDRFSKVVVTTMSSILPLVTTLALWAVHGTLRRIGVMIVFTSLFAAALATFTSARRIEIFAATAS</sequence>
<comment type="caution">
    <text evidence="4">The sequence shown here is derived from an EMBL/GenBank/DDBJ whole genome shotgun (WGS) entry which is preliminary data.</text>
</comment>
<dbReference type="PANTHER" id="PTHR34502">
    <property type="entry name" value="DUF6594 DOMAIN-CONTAINING PROTEIN-RELATED"/>
    <property type="match status" value="1"/>
</dbReference>
<name>A0A8T9C4I6_9HELO</name>
<evidence type="ECO:0000313" key="5">
    <source>
        <dbReference type="Proteomes" id="UP000469558"/>
    </source>
</evidence>
<dbReference type="Proteomes" id="UP000469558">
    <property type="component" value="Unassembled WGS sequence"/>
</dbReference>
<evidence type="ECO:0000313" key="4">
    <source>
        <dbReference type="EMBL" id="TVY80581.1"/>
    </source>
</evidence>
<evidence type="ECO:0000259" key="3">
    <source>
        <dbReference type="Pfam" id="PF20237"/>
    </source>
</evidence>
<dbReference type="EMBL" id="QGMK01000654">
    <property type="protein sequence ID" value="TVY80581.1"/>
    <property type="molecule type" value="Genomic_DNA"/>
</dbReference>
<dbReference type="Pfam" id="PF20237">
    <property type="entry name" value="DUF6594"/>
    <property type="match status" value="1"/>
</dbReference>
<evidence type="ECO:0000256" key="2">
    <source>
        <dbReference type="SAM" id="Phobius"/>
    </source>
</evidence>
<reference evidence="4 5" key="1">
    <citation type="submission" date="2018-05" db="EMBL/GenBank/DDBJ databases">
        <title>Genome sequencing and assembly of the regulated plant pathogen Lachnellula willkommii and related sister species for the development of diagnostic species identification markers.</title>
        <authorList>
            <person name="Giroux E."/>
            <person name="Bilodeau G."/>
        </authorList>
    </citation>
    <scope>NUCLEOTIDE SEQUENCE [LARGE SCALE GENOMIC DNA]</scope>
    <source>
        <strain evidence="4 5">CBS 268.59</strain>
    </source>
</reference>
<gene>
    <name evidence="4" type="ORF">LSUE1_G007655</name>
</gene>